<proteinExistence type="predicted"/>
<reference evidence="2" key="2">
    <citation type="submission" date="2023-01" db="EMBL/GenBank/DDBJ databases">
        <title>Gilvimarinus xylanilyticus HB14 isolated from Caulerpa lentillifera aquaculture base in Hainan, China.</title>
        <authorList>
            <person name="Zhang Y.-J."/>
        </authorList>
    </citation>
    <scope>NUCLEOTIDE SEQUENCE</scope>
    <source>
        <strain evidence="2">HB14</strain>
    </source>
</reference>
<comment type="caution">
    <text evidence="2">The sequence shown here is derived from an EMBL/GenBank/DDBJ whole genome shotgun (WGS) entry which is preliminary data.</text>
</comment>
<dbReference type="EMBL" id="JAMFTH010000004">
    <property type="protein sequence ID" value="MCP8900124.1"/>
    <property type="molecule type" value="Genomic_DNA"/>
</dbReference>
<evidence type="ECO:0000256" key="1">
    <source>
        <dbReference type="SAM" id="SignalP"/>
    </source>
</evidence>
<feature type="chain" id="PRO_5040857180" description="Lipoprotein" evidence="1">
    <location>
        <begin position="19"/>
        <end position="159"/>
    </location>
</feature>
<dbReference type="PROSITE" id="PS51257">
    <property type="entry name" value="PROKAR_LIPOPROTEIN"/>
    <property type="match status" value="1"/>
</dbReference>
<keyword evidence="1" id="KW-0732">Signal</keyword>
<evidence type="ECO:0008006" key="4">
    <source>
        <dbReference type="Google" id="ProtNLM"/>
    </source>
</evidence>
<name>A0A9X2HYM2_9GAMM</name>
<dbReference type="RefSeq" id="WP_253968420.1">
    <property type="nucleotide sequence ID" value="NZ_JAMFTH010000004.1"/>
</dbReference>
<evidence type="ECO:0000313" key="2">
    <source>
        <dbReference type="EMBL" id="MCP8900124.1"/>
    </source>
</evidence>
<dbReference type="Proteomes" id="UP001139319">
    <property type="component" value="Unassembled WGS sequence"/>
</dbReference>
<gene>
    <name evidence="2" type="ORF">M6D89_12515</name>
</gene>
<evidence type="ECO:0000313" key="3">
    <source>
        <dbReference type="Proteomes" id="UP001139319"/>
    </source>
</evidence>
<protein>
    <recommendedName>
        <fullName evidence="4">Lipoprotein</fullName>
    </recommendedName>
</protein>
<dbReference type="AlphaFoldDB" id="A0A9X2HYM2"/>
<reference evidence="2" key="1">
    <citation type="submission" date="2022-05" db="EMBL/GenBank/DDBJ databases">
        <authorList>
            <person name="Sun H.-N."/>
        </authorList>
    </citation>
    <scope>NUCLEOTIDE SEQUENCE</scope>
    <source>
        <strain evidence="2">HB14</strain>
    </source>
</reference>
<keyword evidence="3" id="KW-1185">Reference proteome</keyword>
<feature type="signal peptide" evidence="1">
    <location>
        <begin position="1"/>
        <end position="18"/>
    </location>
</feature>
<sequence>MWRWLAVVGLVLCGCARAPSMPDANACAKVENSTALLTIFEQGTVQQRLLMRSEAGQVYVALDTVGAPLFRAQPGEGQWQLEVSKLYRGPDAESLLSAFSWWQRREHLTPQCVSAAGLTLNKADGEVRLLRGPRRWWQWRTRNPNQFFYGDYRVDVKPL</sequence>
<organism evidence="2 3">
    <name type="scientific">Gilvimarinus xylanilyticus</name>
    <dbReference type="NCBI Taxonomy" id="2944139"/>
    <lineage>
        <taxon>Bacteria</taxon>
        <taxon>Pseudomonadati</taxon>
        <taxon>Pseudomonadota</taxon>
        <taxon>Gammaproteobacteria</taxon>
        <taxon>Cellvibrionales</taxon>
        <taxon>Cellvibrionaceae</taxon>
        <taxon>Gilvimarinus</taxon>
    </lineage>
</organism>
<accession>A0A9X2HYM2</accession>